<gene>
    <name evidence="1" type="ORF">Pflav_047910</name>
</gene>
<dbReference type="RefSeq" id="WP_232071771.1">
    <property type="nucleotide sequence ID" value="NZ_AP022870.1"/>
</dbReference>
<evidence type="ECO:0000313" key="1">
    <source>
        <dbReference type="EMBL" id="BCB78381.1"/>
    </source>
</evidence>
<sequence length="108" mass="11588">MASIDRDGRIADVAVIGAMGWRRGTRLDVRLGEGLILVTADERAVFRVTDPGRVRLPASVRHWCGLIGGSRVLLVAYPEVGLLVVQPLSSLAQMITQFHAVAVRGDAA</sequence>
<reference evidence="1 2" key="1">
    <citation type="submission" date="2020-03" db="EMBL/GenBank/DDBJ databases">
        <title>Whole genome shotgun sequence of Phytohabitans flavus NBRC 107702.</title>
        <authorList>
            <person name="Komaki H."/>
            <person name="Tamura T."/>
        </authorList>
    </citation>
    <scope>NUCLEOTIDE SEQUENCE [LARGE SCALE GENOMIC DNA]</scope>
    <source>
        <strain evidence="1 2">NBRC 107702</strain>
    </source>
</reference>
<evidence type="ECO:0008006" key="3">
    <source>
        <dbReference type="Google" id="ProtNLM"/>
    </source>
</evidence>
<dbReference type="EMBL" id="AP022870">
    <property type="protein sequence ID" value="BCB78381.1"/>
    <property type="molecule type" value="Genomic_DNA"/>
</dbReference>
<proteinExistence type="predicted"/>
<organism evidence="1 2">
    <name type="scientific">Phytohabitans flavus</name>
    <dbReference type="NCBI Taxonomy" id="1076124"/>
    <lineage>
        <taxon>Bacteria</taxon>
        <taxon>Bacillati</taxon>
        <taxon>Actinomycetota</taxon>
        <taxon>Actinomycetes</taxon>
        <taxon>Micromonosporales</taxon>
        <taxon>Micromonosporaceae</taxon>
    </lineage>
</organism>
<accession>A0A6F8XXC1</accession>
<keyword evidence="2" id="KW-1185">Reference proteome</keyword>
<name>A0A6F8XXC1_9ACTN</name>
<dbReference type="KEGG" id="pfla:Pflav_047910"/>
<dbReference type="AlphaFoldDB" id="A0A6F8XXC1"/>
<evidence type="ECO:0000313" key="2">
    <source>
        <dbReference type="Proteomes" id="UP000502508"/>
    </source>
</evidence>
<reference evidence="1 2" key="2">
    <citation type="submission" date="2020-03" db="EMBL/GenBank/DDBJ databases">
        <authorList>
            <person name="Ichikawa N."/>
            <person name="Kimura A."/>
            <person name="Kitahashi Y."/>
            <person name="Uohara A."/>
        </authorList>
    </citation>
    <scope>NUCLEOTIDE SEQUENCE [LARGE SCALE GENOMIC DNA]</scope>
    <source>
        <strain evidence="1 2">NBRC 107702</strain>
    </source>
</reference>
<protein>
    <recommendedName>
        <fullName evidence="3">SpoVT-AbrB domain-containing protein</fullName>
    </recommendedName>
</protein>
<dbReference type="Proteomes" id="UP000502508">
    <property type="component" value="Chromosome"/>
</dbReference>